<evidence type="ECO:0000313" key="1">
    <source>
        <dbReference type="EMBL" id="VFK09844.1"/>
    </source>
</evidence>
<protein>
    <submittedName>
        <fullName evidence="1">Uncharacterized protein</fullName>
    </submittedName>
</protein>
<name>A0A450VYF1_9GAMM</name>
<organism evidence="1">
    <name type="scientific">Candidatus Kentrum sp. LPFa</name>
    <dbReference type="NCBI Taxonomy" id="2126335"/>
    <lineage>
        <taxon>Bacteria</taxon>
        <taxon>Pseudomonadati</taxon>
        <taxon>Pseudomonadota</taxon>
        <taxon>Gammaproteobacteria</taxon>
        <taxon>Candidatus Kentrum</taxon>
    </lineage>
</organism>
<sequence length="67" mass="7735">MIFQESTITIERNIYDWFEMIQNMPASRVKKILFEGDSWAAHPLRARALVTAFNNFNPNGYATLNIG</sequence>
<dbReference type="AlphaFoldDB" id="A0A450VYF1"/>
<dbReference type="EMBL" id="CAADFP010000024">
    <property type="protein sequence ID" value="VFK25691.1"/>
    <property type="molecule type" value="Genomic_DNA"/>
</dbReference>
<proteinExistence type="predicted"/>
<accession>A0A450VYF1</accession>
<dbReference type="EMBL" id="CAADFM010000028">
    <property type="protein sequence ID" value="VFK09844.1"/>
    <property type="molecule type" value="Genomic_DNA"/>
</dbReference>
<gene>
    <name evidence="1" type="ORF">BECKLPF1236A_GA0070988_100288</name>
    <name evidence="2" type="ORF">BECKLPF1236C_GA0070990_100249</name>
</gene>
<evidence type="ECO:0000313" key="2">
    <source>
        <dbReference type="EMBL" id="VFK25691.1"/>
    </source>
</evidence>
<reference evidence="1" key="1">
    <citation type="submission" date="2019-02" db="EMBL/GenBank/DDBJ databases">
        <authorList>
            <person name="Gruber-Vodicka R. H."/>
            <person name="Seah K. B. B."/>
        </authorList>
    </citation>
    <scope>NUCLEOTIDE SEQUENCE</scope>
    <source>
        <strain evidence="1">BECK_S312</strain>
        <strain evidence="2">BECK_S426</strain>
    </source>
</reference>